<dbReference type="Gene3D" id="3.90.180.10">
    <property type="entry name" value="Medium-chain alcohol dehydrogenases, catalytic domain"/>
    <property type="match status" value="1"/>
</dbReference>
<dbReference type="InterPro" id="IPR020843">
    <property type="entry name" value="ER"/>
</dbReference>
<dbReference type="Gene3D" id="3.40.50.720">
    <property type="entry name" value="NAD(P)-binding Rossmann-like Domain"/>
    <property type="match status" value="1"/>
</dbReference>
<dbReference type="STRING" id="68775.A0A5C3LHA8"/>
<dbReference type="AlphaFoldDB" id="A0A5C3LHA8"/>
<dbReference type="InterPro" id="IPR036291">
    <property type="entry name" value="NAD(P)-bd_dom_sf"/>
</dbReference>
<evidence type="ECO:0000259" key="1">
    <source>
        <dbReference type="SMART" id="SM00829"/>
    </source>
</evidence>
<organism evidence="2 3">
    <name type="scientific">Crucibulum laeve</name>
    <dbReference type="NCBI Taxonomy" id="68775"/>
    <lineage>
        <taxon>Eukaryota</taxon>
        <taxon>Fungi</taxon>
        <taxon>Dikarya</taxon>
        <taxon>Basidiomycota</taxon>
        <taxon>Agaricomycotina</taxon>
        <taxon>Agaricomycetes</taxon>
        <taxon>Agaricomycetidae</taxon>
        <taxon>Agaricales</taxon>
        <taxon>Agaricineae</taxon>
        <taxon>Nidulariaceae</taxon>
        <taxon>Crucibulum</taxon>
    </lineage>
</organism>
<name>A0A5C3LHA8_9AGAR</name>
<sequence length="346" mass="37015">MSTPTSQKALALVSKFGEFIIQNFPVPRPGPGQILVKIKSTSINPIDWKIQKYGFFIEEFPAILGCDIAGDIEVVGEGVTQWAKGDRVFFEATFKNEEASFQQYTIGNAVTAARIPDNISYDQAASIPATLTCAYIGLFNKEPHGLGFEAPTTVAGKGTYSDTPLVVLGGPSSVGQYAIQLAKLVGFSPVITTAAAKHNNYLKSLGADYVLDRNLSTPALSVEISKLTDKPIKAVYDAISSKETQQMGHDILASGGKLCIVVNPAVNVAEDKKLVFVIGILNLPHNIGLLTDMYTALSQWVEAGLIKPNKVEVLPGGLAGIKEGLKMLENDQVSGLKLVAHPQETL</sequence>
<feature type="domain" description="Enoyl reductase (ER)" evidence="1">
    <location>
        <begin position="17"/>
        <end position="340"/>
    </location>
</feature>
<dbReference type="EMBL" id="ML213673">
    <property type="protein sequence ID" value="TFK32494.1"/>
    <property type="molecule type" value="Genomic_DNA"/>
</dbReference>
<dbReference type="InterPro" id="IPR013149">
    <property type="entry name" value="ADH-like_C"/>
</dbReference>
<dbReference type="Proteomes" id="UP000308652">
    <property type="component" value="Unassembled WGS sequence"/>
</dbReference>
<accession>A0A5C3LHA8</accession>
<dbReference type="SMART" id="SM00829">
    <property type="entry name" value="PKS_ER"/>
    <property type="match status" value="1"/>
</dbReference>
<dbReference type="GO" id="GO:0016651">
    <property type="term" value="F:oxidoreductase activity, acting on NAD(P)H"/>
    <property type="evidence" value="ECO:0007669"/>
    <property type="project" value="InterPro"/>
</dbReference>
<dbReference type="OrthoDB" id="3233595at2759"/>
<dbReference type="Pfam" id="PF00107">
    <property type="entry name" value="ADH_zinc_N"/>
    <property type="match status" value="1"/>
</dbReference>
<dbReference type="SUPFAM" id="SSF51735">
    <property type="entry name" value="NAD(P)-binding Rossmann-fold domains"/>
    <property type="match status" value="1"/>
</dbReference>
<reference evidence="2 3" key="1">
    <citation type="journal article" date="2019" name="Nat. Ecol. Evol.">
        <title>Megaphylogeny resolves global patterns of mushroom evolution.</title>
        <authorList>
            <person name="Varga T."/>
            <person name="Krizsan K."/>
            <person name="Foldi C."/>
            <person name="Dima B."/>
            <person name="Sanchez-Garcia M."/>
            <person name="Sanchez-Ramirez S."/>
            <person name="Szollosi G.J."/>
            <person name="Szarkandi J.G."/>
            <person name="Papp V."/>
            <person name="Albert L."/>
            <person name="Andreopoulos W."/>
            <person name="Angelini C."/>
            <person name="Antonin V."/>
            <person name="Barry K.W."/>
            <person name="Bougher N.L."/>
            <person name="Buchanan P."/>
            <person name="Buyck B."/>
            <person name="Bense V."/>
            <person name="Catcheside P."/>
            <person name="Chovatia M."/>
            <person name="Cooper J."/>
            <person name="Damon W."/>
            <person name="Desjardin D."/>
            <person name="Finy P."/>
            <person name="Geml J."/>
            <person name="Haridas S."/>
            <person name="Hughes K."/>
            <person name="Justo A."/>
            <person name="Karasinski D."/>
            <person name="Kautmanova I."/>
            <person name="Kiss B."/>
            <person name="Kocsube S."/>
            <person name="Kotiranta H."/>
            <person name="LaButti K.M."/>
            <person name="Lechner B.E."/>
            <person name="Liimatainen K."/>
            <person name="Lipzen A."/>
            <person name="Lukacs Z."/>
            <person name="Mihaltcheva S."/>
            <person name="Morgado L.N."/>
            <person name="Niskanen T."/>
            <person name="Noordeloos M.E."/>
            <person name="Ohm R.A."/>
            <person name="Ortiz-Santana B."/>
            <person name="Ovrebo C."/>
            <person name="Racz N."/>
            <person name="Riley R."/>
            <person name="Savchenko A."/>
            <person name="Shiryaev A."/>
            <person name="Soop K."/>
            <person name="Spirin V."/>
            <person name="Szebenyi C."/>
            <person name="Tomsovsky M."/>
            <person name="Tulloss R.E."/>
            <person name="Uehling J."/>
            <person name="Grigoriev I.V."/>
            <person name="Vagvolgyi C."/>
            <person name="Papp T."/>
            <person name="Martin F.M."/>
            <person name="Miettinen O."/>
            <person name="Hibbett D.S."/>
            <person name="Nagy L.G."/>
        </authorList>
    </citation>
    <scope>NUCLEOTIDE SEQUENCE [LARGE SCALE GENOMIC DNA]</scope>
    <source>
        <strain evidence="2 3">CBS 166.37</strain>
    </source>
</reference>
<proteinExistence type="predicted"/>
<dbReference type="CDD" id="cd08249">
    <property type="entry name" value="enoyl_reductase_like"/>
    <property type="match status" value="1"/>
</dbReference>
<dbReference type="SUPFAM" id="SSF50129">
    <property type="entry name" value="GroES-like"/>
    <property type="match status" value="1"/>
</dbReference>
<dbReference type="InterPro" id="IPR011032">
    <property type="entry name" value="GroES-like_sf"/>
</dbReference>
<evidence type="ECO:0000313" key="2">
    <source>
        <dbReference type="EMBL" id="TFK32494.1"/>
    </source>
</evidence>
<dbReference type="PANTHER" id="PTHR45348">
    <property type="entry name" value="HYPOTHETICAL OXIDOREDUCTASE (EUROFUNG)"/>
    <property type="match status" value="1"/>
</dbReference>
<dbReference type="InterPro" id="IPR047122">
    <property type="entry name" value="Trans-enoyl_RdTase-like"/>
</dbReference>
<dbReference type="Pfam" id="PF08240">
    <property type="entry name" value="ADH_N"/>
    <property type="match status" value="1"/>
</dbReference>
<protein>
    <submittedName>
        <fullName evidence="2">Chaperonin 10-like protein</fullName>
    </submittedName>
</protein>
<dbReference type="PANTHER" id="PTHR45348:SF2">
    <property type="entry name" value="ZINC-TYPE ALCOHOL DEHYDROGENASE-LIKE PROTEIN C2E1P3.01"/>
    <property type="match status" value="1"/>
</dbReference>
<gene>
    <name evidence="2" type="ORF">BDQ12DRAFT_659086</name>
</gene>
<evidence type="ECO:0000313" key="3">
    <source>
        <dbReference type="Proteomes" id="UP000308652"/>
    </source>
</evidence>
<dbReference type="InterPro" id="IPR013154">
    <property type="entry name" value="ADH-like_N"/>
</dbReference>
<keyword evidence="3" id="KW-1185">Reference proteome</keyword>